<evidence type="ECO:0000313" key="2">
    <source>
        <dbReference type="Proteomes" id="UP001302978"/>
    </source>
</evidence>
<accession>A0AA96V2S9</accession>
<evidence type="ECO:0000313" key="1">
    <source>
        <dbReference type="EMBL" id="WNY24300.1"/>
    </source>
</evidence>
<name>A0AA96V2S9_9EURY</name>
<dbReference type="EMBL" id="CP131059">
    <property type="protein sequence ID" value="WNY24300.1"/>
    <property type="molecule type" value="Genomic_DNA"/>
</dbReference>
<protein>
    <submittedName>
        <fullName evidence="1">Uncharacterized protein</fullName>
    </submittedName>
</protein>
<dbReference type="RefSeq" id="WP_316557481.1">
    <property type="nucleotide sequence ID" value="NZ_CP131059.1"/>
</dbReference>
<dbReference type="PROSITE" id="PS51257">
    <property type="entry name" value="PROKAR_LIPOPROTEIN"/>
    <property type="match status" value="1"/>
</dbReference>
<sequence>MNINTSRVIFCILFILILFSISISGCLKPDTINPLSKNISEIIPSSDNVPMPEDHKNYRQMNYSVRGYTENELLNESDLICYATAAEIFPSYWNTPDGNPPLNAEGYVTILDYSIYTDIDFETTYVVKGDSAEHINVRVSSGEVDGFVVYCYGLLSPWDFEENSNYLLCLSKTESGDQYYILKAYHVND</sequence>
<dbReference type="Proteomes" id="UP001302978">
    <property type="component" value="Chromosome"/>
</dbReference>
<dbReference type="GeneID" id="85196242"/>
<dbReference type="KEGG" id="mehf:MmiHf6_16310"/>
<organism evidence="1 2">
    <name type="scientific">Methanimicrococcus hongohii</name>
    <dbReference type="NCBI Taxonomy" id="3028295"/>
    <lineage>
        <taxon>Archaea</taxon>
        <taxon>Methanobacteriati</taxon>
        <taxon>Methanobacteriota</taxon>
        <taxon>Stenosarchaea group</taxon>
        <taxon>Methanomicrobia</taxon>
        <taxon>Methanosarcinales</taxon>
        <taxon>Methanosarcinaceae</taxon>
        <taxon>Methanimicrococcus</taxon>
    </lineage>
</organism>
<proteinExistence type="predicted"/>
<keyword evidence="2" id="KW-1185">Reference proteome</keyword>
<gene>
    <name evidence="1" type="ORF">MmiHf6_16310</name>
</gene>
<reference evidence="1 2" key="1">
    <citation type="submission" date="2023-07" db="EMBL/GenBank/DDBJ databases">
        <title>Closed genoem sequence of Methanomicrococcus sp. Hf6.</title>
        <authorList>
            <person name="Poehlein A."/>
            <person name="Protasov E."/>
            <person name="Platt K."/>
            <person name="Reeh H."/>
            <person name="Daniel R."/>
            <person name="Brune A."/>
        </authorList>
    </citation>
    <scope>NUCLEOTIDE SEQUENCE [LARGE SCALE GENOMIC DNA]</scope>
    <source>
        <strain evidence="1 2">Hf6</strain>
    </source>
</reference>
<dbReference type="AlphaFoldDB" id="A0AA96V2S9"/>